<dbReference type="RefSeq" id="WP_251605280.1">
    <property type="nucleotide sequence ID" value="NZ_JAMQJY010000001.1"/>
</dbReference>
<evidence type="ECO:0000313" key="2">
    <source>
        <dbReference type="EMBL" id="MCM2675069.1"/>
    </source>
</evidence>
<sequence length="281" mass="33276">MSVVRTDKWVKWYLQDVQSNRSKKEYINAQKSFFVEPLTKWFDEEFAKSLHSFLIDQGLFLAEKKSNEELTTFLELTVWQDVQTFFMKLKKQWNGPDIPIYLLPINPAFEDPAKKAGVSFPFAIFLFIGPHLLQKEIEALVLHEYHHTVRLLQTGKTEESITLLESMYMEGLAECAVLEFFGEDQLAPWTSLHQDQWKQKWYRKWIAPNLDQQGRSKHRKYLYGDARLRIPAMLGYYVGYQLARASSTKRPEWKTDDWLRFTGEECETWLKEVLKSMNTVE</sequence>
<comment type="caution">
    <text evidence="2">The sequence shown here is derived from an EMBL/GenBank/DDBJ whole genome shotgun (WGS) entry which is preliminary data.</text>
</comment>
<dbReference type="InterPro" id="IPR018728">
    <property type="entry name" value="DUF2268"/>
</dbReference>
<accession>A0ABT0XGR1</accession>
<dbReference type="Pfam" id="PF10026">
    <property type="entry name" value="DUF2268"/>
    <property type="match status" value="1"/>
</dbReference>
<keyword evidence="3" id="KW-1185">Reference proteome</keyword>
<dbReference type="EMBL" id="JAMQJY010000001">
    <property type="protein sequence ID" value="MCM2675069.1"/>
    <property type="molecule type" value="Genomic_DNA"/>
</dbReference>
<feature type="domain" description="DUF2268" evidence="1">
    <location>
        <begin position="78"/>
        <end position="264"/>
    </location>
</feature>
<evidence type="ECO:0000313" key="3">
    <source>
        <dbReference type="Proteomes" id="UP001203665"/>
    </source>
</evidence>
<organism evidence="2 3">
    <name type="scientific">Alkalicoccobacillus plakortidis</name>
    <dbReference type="NCBI Taxonomy" id="444060"/>
    <lineage>
        <taxon>Bacteria</taxon>
        <taxon>Bacillati</taxon>
        <taxon>Bacillota</taxon>
        <taxon>Bacilli</taxon>
        <taxon>Bacillales</taxon>
        <taxon>Bacillaceae</taxon>
        <taxon>Alkalicoccobacillus</taxon>
    </lineage>
</organism>
<protein>
    <submittedName>
        <fullName evidence="2">DUF2268 domain-containing protein</fullName>
    </submittedName>
</protein>
<evidence type="ECO:0000259" key="1">
    <source>
        <dbReference type="Pfam" id="PF10026"/>
    </source>
</evidence>
<gene>
    <name evidence="2" type="ORF">NDM98_05920</name>
</gene>
<proteinExistence type="predicted"/>
<name>A0ABT0XGR1_9BACI</name>
<dbReference type="Proteomes" id="UP001203665">
    <property type="component" value="Unassembled WGS sequence"/>
</dbReference>
<reference evidence="2" key="1">
    <citation type="submission" date="2022-06" db="EMBL/GenBank/DDBJ databases">
        <title>Alkalicoccobacillus porphyridii sp. nov., isolated from a marine red alga, Porphyridium purpureum and reclassification of Shouchella plakortidis and Shouchella gibsonii as Alkalicoccobacillus plakortidis comb. nov. and Alkalicoccobacillus gibsonii comb. nov.</title>
        <authorList>
            <person name="Kim K.H."/>
            <person name="Lee J.K."/>
            <person name="Han D.M."/>
            <person name="Baek J.H."/>
            <person name="Jeon C.O."/>
        </authorList>
    </citation>
    <scope>NUCLEOTIDE SEQUENCE</scope>
    <source>
        <strain evidence="2">DSM 19153</strain>
    </source>
</reference>